<evidence type="ECO:0000256" key="4">
    <source>
        <dbReference type="ARBA" id="ARBA00005300"/>
    </source>
</evidence>
<evidence type="ECO:0000313" key="15">
    <source>
        <dbReference type="EMBL" id="KJY58168.1"/>
    </source>
</evidence>
<dbReference type="InterPro" id="IPR011320">
    <property type="entry name" value="RNase_H1_N"/>
</dbReference>
<evidence type="ECO:0000256" key="13">
    <source>
        <dbReference type="SAM" id="MobiDB-lite"/>
    </source>
</evidence>
<dbReference type="Proteomes" id="UP000033531">
    <property type="component" value="Unassembled WGS sequence"/>
</dbReference>
<dbReference type="InterPro" id="IPR017067">
    <property type="entry name" value="RNase_H1_euk"/>
</dbReference>
<dbReference type="CDD" id="cd09278">
    <property type="entry name" value="RNase_HI_prokaryote_like"/>
    <property type="match status" value="1"/>
</dbReference>
<dbReference type="PANTHER" id="PTHR10642:SF26">
    <property type="entry name" value="RIBONUCLEASE H1"/>
    <property type="match status" value="1"/>
</dbReference>
<sequence>MKFYAVKKGRKPGVYRTWDEARKQVDGYSGAEFKSFSKITDATEYLDWDHETVQQVFQKDEDSLKEAIAKIQRESRKIKEKPSAAATSPQKNRALNKATKAHPSSFFATIYTDGGTRNTGNFKGGHVRATDKAAWAYLIEWQEEGQQKSVYNSNGEFGATNNKMELTALIEALKKLLELNFNHEPLLFVLDSQYVLNPITKGWLKGWKKRGWTKSSKGPIANLECWQELDQLLGEFSQTKFEWTKGHANNRGNEFVDHTLNKFMDQM</sequence>
<dbReference type="InterPro" id="IPR036397">
    <property type="entry name" value="RNaseH_sf"/>
</dbReference>
<evidence type="ECO:0000256" key="10">
    <source>
        <dbReference type="ARBA" id="ARBA00022759"/>
    </source>
</evidence>
<evidence type="ECO:0000256" key="2">
    <source>
        <dbReference type="ARBA" id="ARBA00001946"/>
    </source>
</evidence>
<dbReference type="InterPro" id="IPR037056">
    <property type="entry name" value="RNase_H1_N_sf"/>
</dbReference>
<proteinExistence type="inferred from homology"/>
<keyword evidence="8" id="KW-0540">Nuclease</keyword>
<dbReference type="EMBL" id="JXLI01000005">
    <property type="protein sequence ID" value="KJY58168.1"/>
    <property type="molecule type" value="Genomic_DNA"/>
</dbReference>
<evidence type="ECO:0000256" key="11">
    <source>
        <dbReference type="ARBA" id="ARBA00022801"/>
    </source>
</evidence>
<evidence type="ECO:0000256" key="3">
    <source>
        <dbReference type="ARBA" id="ARBA00004065"/>
    </source>
</evidence>
<dbReference type="PIRSF" id="PIRSF036852">
    <property type="entry name" value="Ribonuclease_H1_euk"/>
    <property type="match status" value="1"/>
</dbReference>
<comment type="function">
    <text evidence="3">Endonuclease that specifically degrades the RNA of RNA-DNA hybrids.</text>
</comment>
<dbReference type="InterPro" id="IPR022892">
    <property type="entry name" value="RNaseHI"/>
</dbReference>
<dbReference type="SUPFAM" id="SSF55658">
    <property type="entry name" value="L9 N-domain-like"/>
    <property type="match status" value="1"/>
</dbReference>
<dbReference type="STRING" id="1218507.JF74_02040"/>
<dbReference type="OrthoDB" id="9811552at2"/>
<reference evidence="15 16" key="1">
    <citation type="submission" date="2015-01" db="EMBL/GenBank/DDBJ databases">
        <title>Comparative genomics of the lactic acid bacteria isolated from the honey bee gut.</title>
        <authorList>
            <person name="Ellegaard K.M."/>
            <person name="Tamarit D."/>
            <person name="Javelind E."/>
            <person name="Olofsson T."/>
            <person name="Andersson S.G."/>
            <person name="Vasquez A."/>
        </authorList>
    </citation>
    <scope>NUCLEOTIDE SEQUENCE [LARGE SCALE GENOMIC DNA]</scope>
    <source>
        <strain evidence="15 16">Hma8</strain>
    </source>
</reference>
<evidence type="ECO:0000256" key="1">
    <source>
        <dbReference type="ARBA" id="ARBA00000077"/>
    </source>
</evidence>
<dbReference type="RefSeq" id="WP_046324157.1">
    <property type="nucleotide sequence ID" value="NZ_JBHTMT010000011.1"/>
</dbReference>
<comment type="caution">
    <text evidence="15">The sequence shown here is derived from an EMBL/GenBank/DDBJ whole genome shotgun (WGS) entry which is preliminary data.</text>
</comment>
<feature type="region of interest" description="Disordered" evidence="13">
    <location>
        <begin position="75"/>
        <end position="99"/>
    </location>
</feature>
<keyword evidence="12" id="KW-0460">Magnesium</keyword>
<comment type="similarity">
    <text evidence="4">Belongs to the RNase H family.</text>
</comment>
<keyword evidence="9" id="KW-0479">Metal-binding</keyword>
<feature type="domain" description="RNase H type-1" evidence="14">
    <location>
        <begin position="104"/>
        <end position="265"/>
    </location>
</feature>
<dbReference type="HOGENOM" id="CLU_030894_0_4_9"/>
<dbReference type="EC" id="3.1.26.4" evidence="6"/>
<evidence type="ECO:0000313" key="16">
    <source>
        <dbReference type="Proteomes" id="UP000033531"/>
    </source>
</evidence>
<comment type="subunit">
    <text evidence="5">Monomer.</text>
</comment>
<keyword evidence="10" id="KW-0255">Endonuclease</keyword>
<evidence type="ECO:0000256" key="12">
    <source>
        <dbReference type="ARBA" id="ARBA00022842"/>
    </source>
</evidence>
<comment type="cofactor">
    <cofactor evidence="2">
        <name>Mg(2+)</name>
        <dbReference type="ChEBI" id="CHEBI:18420"/>
    </cofactor>
</comment>
<dbReference type="GO" id="GO:0004523">
    <property type="term" value="F:RNA-DNA hybrid ribonuclease activity"/>
    <property type="evidence" value="ECO:0007669"/>
    <property type="project" value="UniProtKB-EC"/>
</dbReference>
<dbReference type="AlphaFoldDB" id="A0A0F4LIL2"/>
<dbReference type="InterPro" id="IPR050092">
    <property type="entry name" value="RNase_H"/>
</dbReference>
<evidence type="ECO:0000256" key="9">
    <source>
        <dbReference type="ARBA" id="ARBA00022723"/>
    </source>
</evidence>
<dbReference type="InterPro" id="IPR002156">
    <property type="entry name" value="RNaseH_domain"/>
</dbReference>
<evidence type="ECO:0000259" key="14">
    <source>
        <dbReference type="PROSITE" id="PS50879"/>
    </source>
</evidence>
<dbReference type="InterPro" id="IPR012337">
    <property type="entry name" value="RNaseH-like_sf"/>
</dbReference>
<evidence type="ECO:0000256" key="5">
    <source>
        <dbReference type="ARBA" id="ARBA00011245"/>
    </source>
</evidence>
<dbReference type="GO" id="GO:0000287">
    <property type="term" value="F:magnesium ion binding"/>
    <property type="evidence" value="ECO:0007669"/>
    <property type="project" value="InterPro"/>
</dbReference>
<evidence type="ECO:0000256" key="6">
    <source>
        <dbReference type="ARBA" id="ARBA00012180"/>
    </source>
</evidence>
<accession>A0A0F4LIL2</accession>
<keyword evidence="11" id="KW-0378">Hydrolase</keyword>
<dbReference type="FunFam" id="3.40.970.10:FF:000002">
    <property type="entry name" value="Ribonuclease H"/>
    <property type="match status" value="1"/>
</dbReference>
<dbReference type="Gene3D" id="3.30.420.10">
    <property type="entry name" value="Ribonuclease H-like superfamily/Ribonuclease H"/>
    <property type="match status" value="1"/>
</dbReference>
<dbReference type="PATRIC" id="fig|1218507.3.peg.365"/>
<dbReference type="Pfam" id="PF00075">
    <property type="entry name" value="RNase_H"/>
    <property type="match status" value="1"/>
</dbReference>
<dbReference type="GO" id="GO:0043137">
    <property type="term" value="P:DNA replication, removal of RNA primer"/>
    <property type="evidence" value="ECO:0007669"/>
    <property type="project" value="TreeGrafter"/>
</dbReference>
<dbReference type="InterPro" id="IPR009027">
    <property type="entry name" value="Ribosomal_bL9/RNase_H1_N"/>
</dbReference>
<name>A0A0F4LIL2_9LACO</name>
<gene>
    <name evidence="15" type="primary">rnhA</name>
    <name evidence="15" type="ORF">JF74_02040</name>
</gene>
<protein>
    <recommendedName>
        <fullName evidence="7">Ribonuclease H</fullName>
        <ecNumber evidence="6">3.1.26.4</ecNumber>
    </recommendedName>
</protein>
<organism evidence="15 16">
    <name type="scientific">Lactobacillus melliventris</name>
    <dbReference type="NCBI Taxonomy" id="1218507"/>
    <lineage>
        <taxon>Bacteria</taxon>
        <taxon>Bacillati</taxon>
        <taxon>Bacillota</taxon>
        <taxon>Bacilli</taxon>
        <taxon>Lactobacillales</taxon>
        <taxon>Lactobacillaceae</taxon>
        <taxon>Lactobacillus</taxon>
    </lineage>
</organism>
<dbReference type="PROSITE" id="PS50879">
    <property type="entry name" value="RNASE_H_1"/>
    <property type="match status" value="1"/>
</dbReference>
<evidence type="ECO:0000256" key="7">
    <source>
        <dbReference type="ARBA" id="ARBA00017721"/>
    </source>
</evidence>
<evidence type="ECO:0000256" key="8">
    <source>
        <dbReference type="ARBA" id="ARBA00022722"/>
    </source>
</evidence>
<dbReference type="SUPFAM" id="SSF53098">
    <property type="entry name" value="Ribonuclease H-like"/>
    <property type="match status" value="1"/>
</dbReference>
<dbReference type="Gene3D" id="3.40.970.10">
    <property type="entry name" value="Ribonuclease H1, N-terminal domain"/>
    <property type="match status" value="1"/>
</dbReference>
<comment type="catalytic activity">
    <reaction evidence="1">
        <text>Endonucleolytic cleavage to 5'-phosphomonoester.</text>
        <dbReference type="EC" id="3.1.26.4"/>
    </reaction>
</comment>
<dbReference type="GO" id="GO:0003676">
    <property type="term" value="F:nucleic acid binding"/>
    <property type="evidence" value="ECO:0007669"/>
    <property type="project" value="InterPro"/>
</dbReference>
<dbReference type="PANTHER" id="PTHR10642">
    <property type="entry name" value="RIBONUCLEASE H1"/>
    <property type="match status" value="1"/>
</dbReference>
<dbReference type="Pfam" id="PF01693">
    <property type="entry name" value="Cauli_VI"/>
    <property type="match status" value="1"/>
</dbReference>